<feature type="domain" description="HIT" evidence="4">
    <location>
        <begin position="4"/>
        <end position="113"/>
    </location>
</feature>
<evidence type="ECO:0000256" key="3">
    <source>
        <dbReference type="PROSITE-ProRule" id="PRU00464"/>
    </source>
</evidence>
<dbReference type="InterPro" id="IPR036265">
    <property type="entry name" value="HIT-like_sf"/>
</dbReference>
<keyword evidence="6" id="KW-1185">Reference proteome</keyword>
<sequence>MDCIFCKIVNGIIKSDIVYEDDKVVAFKDINPVAPVHVLIVPKKHIESAMDLNGEDFNIIGHIFSVAKKLSKDLGIDKDGFRIVNNCGRAGGQTVMHIHFHLLGGRDMQWPPG</sequence>
<evidence type="ECO:0000259" key="4">
    <source>
        <dbReference type="PROSITE" id="PS51084"/>
    </source>
</evidence>
<dbReference type="InterPro" id="IPR001310">
    <property type="entry name" value="Histidine_triad_HIT"/>
</dbReference>
<dbReference type="EMBL" id="FNUK01000009">
    <property type="protein sequence ID" value="SEF74357.1"/>
    <property type="molecule type" value="Genomic_DNA"/>
</dbReference>
<dbReference type="PANTHER" id="PTHR23089">
    <property type="entry name" value="HISTIDINE TRIAD HIT PROTEIN"/>
    <property type="match status" value="1"/>
</dbReference>
<feature type="short sequence motif" description="Histidine triad motif" evidence="2 3">
    <location>
        <begin position="97"/>
        <end position="101"/>
    </location>
</feature>
<evidence type="ECO:0000313" key="5">
    <source>
        <dbReference type="EMBL" id="SEF74357.1"/>
    </source>
</evidence>
<dbReference type="Proteomes" id="UP000242850">
    <property type="component" value="Unassembled WGS sequence"/>
</dbReference>
<dbReference type="Gene3D" id="3.30.428.10">
    <property type="entry name" value="HIT-like"/>
    <property type="match status" value="1"/>
</dbReference>
<organism evidence="5 6">
    <name type="scientific">Caloramator fervidus</name>
    <dbReference type="NCBI Taxonomy" id="29344"/>
    <lineage>
        <taxon>Bacteria</taxon>
        <taxon>Bacillati</taxon>
        <taxon>Bacillota</taxon>
        <taxon>Clostridia</taxon>
        <taxon>Eubacteriales</taxon>
        <taxon>Clostridiaceae</taxon>
        <taxon>Caloramator</taxon>
    </lineage>
</organism>
<evidence type="ECO:0000256" key="2">
    <source>
        <dbReference type="PIRSR" id="PIRSR601310-3"/>
    </source>
</evidence>
<name>A0A1H5UJF4_9CLOT</name>
<evidence type="ECO:0000256" key="1">
    <source>
        <dbReference type="PIRSR" id="PIRSR601310-1"/>
    </source>
</evidence>
<dbReference type="AlphaFoldDB" id="A0A1H5UJF4"/>
<dbReference type="InterPro" id="IPR011146">
    <property type="entry name" value="HIT-like"/>
</dbReference>
<dbReference type="SUPFAM" id="SSF54197">
    <property type="entry name" value="HIT-like"/>
    <property type="match status" value="1"/>
</dbReference>
<gene>
    <name evidence="5" type="ORF">SAMN05660865_00905</name>
</gene>
<feature type="active site" description="Tele-AMP-histidine intermediate" evidence="1">
    <location>
        <position position="99"/>
    </location>
</feature>
<reference evidence="6" key="1">
    <citation type="submission" date="2016-10" db="EMBL/GenBank/DDBJ databases">
        <authorList>
            <person name="Varghese N."/>
            <person name="Submissions S."/>
        </authorList>
    </citation>
    <scope>NUCLEOTIDE SEQUENCE [LARGE SCALE GENOMIC DNA]</scope>
    <source>
        <strain evidence="6">DSM 5463</strain>
    </source>
</reference>
<dbReference type="InterPro" id="IPR019808">
    <property type="entry name" value="Histidine_triad_CS"/>
</dbReference>
<dbReference type="PROSITE" id="PS51084">
    <property type="entry name" value="HIT_2"/>
    <property type="match status" value="1"/>
</dbReference>
<accession>A0A1H5UJF4</accession>
<proteinExistence type="predicted"/>
<dbReference type="Pfam" id="PF01230">
    <property type="entry name" value="HIT"/>
    <property type="match status" value="1"/>
</dbReference>
<dbReference type="CDD" id="cd01276">
    <property type="entry name" value="PKCI_related"/>
    <property type="match status" value="1"/>
</dbReference>
<protein>
    <submittedName>
        <fullName evidence="5">Histidine triad (HIT) family protein</fullName>
    </submittedName>
</protein>
<dbReference type="PROSITE" id="PS00892">
    <property type="entry name" value="HIT_1"/>
    <property type="match status" value="1"/>
</dbReference>
<dbReference type="PRINTS" id="PR00332">
    <property type="entry name" value="HISTRIAD"/>
</dbReference>
<dbReference type="GO" id="GO:0003824">
    <property type="term" value="F:catalytic activity"/>
    <property type="evidence" value="ECO:0007669"/>
    <property type="project" value="InterPro"/>
</dbReference>
<evidence type="ECO:0000313" key="6">
    <source>
        <dbReference type="Proteomes" id="UP000242850"/>
    </source>
</evidence>